<keyword evidence="3" id="KW-1185">Reference proteome</keyword>
<accession>A0ABP9FTP6</accession>
<feature type="signal peptide" evidence="1">
    <location>
        <begin position="1"/>
        <end position="22"/>
    </location>
</feature>
<dbReference type="EMBL" id="BAABJI010000002">
    <property type="protein sequence ID" value="GAA4915423.1"/>
    <property type="molecule type" value="Genomic_DNA"/>
</dbReference>
<reference evidence="3" key="1">
    <citation type="journal article" date="2019" name="Int. J. Syst. Evol. Microbiol.">
        <title>The Global Catalogue of Microorganisms (GCM) 10K type strain sequencing project: providing services to taxonomists for standard genome sequencing and annotation.</title>
        <authorList>
            <consortium name="The Broad Institute Genomics Platform"/>
            <consortium name="The Broad Institute Genome Sequencing Center for Infectious Disease"/>
            <person name="Wu L."/>
            <person name="Ma J."/>
        </authorList>
    </citation>
    <scope>NUCLEOTIDE SEQUENCE [LARGE SCALE GENOMIC DNA]</scope>
    <source>
        <strain evidence="3">JCM 18283</strain>
    </source>
</reference>
<name>A0ABP9FTP6_9SPHI</name>
<dbReference type="PROSITE" id="PS51257">
    <property type="entry name" value="PROKAR_LIPOPROTEIN"/>
    <property type="match status" value="1"/>
</dbReference>
<evidence type="ECO:0000313" key="2">
    <source>
        <dbReference type="EMBL" id="GAA4915423.1"/>
    </source>
</evidence>
<gene>
    <name evidence="2" type="ORF">GCM10023313_18610</name>
</gene>
<dbReference type="Pfam" id="PF15418">
    <property type="entry name" value="DUF4625"/>
    <property type="match status" value="2"/>
</dbReference>
<keyword evidence="1" id="KW-0732">Signal</keyword>
<comment type="caution">
    <text evidence="2">The sequence shown here is derived from an EMBL/GenBank/DDBJ whole genome shotgun (WGS) entry which is preliminary data.</text>
</comment>
<proteinExistence type="predicted"/>
<protein>
    <recommendedName>
        <fullName evidence="4">DUF4625 domain-containing protein</fullName>
    </recommendedName>
</protein>
<feature type="chain" id="PRO_5046297098" description="DUF4625 domain-containing protein" evidence="1">
    <location>
        <begin position="23"/>
        <end position="239"/>
    </location>
</feature>
<sequence length="239" mass="25739">MKTTKPIIYLLLAGITLFSACSKDNDETPVGAPTIEGLEVGAGNNKIAHPGNDLHIEAQIQAAANIKDVVLEIHPENGAGWEVNTTYTDGFAGLKNAEFHKHIDVPADATVGEYHGHLKVTDQNGKVTEAEFELSVEADPTLPSVSGFEVGLNTAGNDLHAEASITAPNKIAQVVLEVHGNGWEKEVTYTDAAMVGQNNYNLHKHVDVTAAPAGHYHVYLKVVDQAGKENEFEEHFDKK</sequence>
<evidence type="ECO:0008006" key="4">
    <source>
        <dbReference type="Google" id="ProtNLM"/>
    </source>
</evidence>
<evidence type="ECO:0000256" key="1">
    <source>
        <dbReference type="SAM" id="SignalP"/>
    </source>
</evidence>
<evidence type="ECO:0000313" key="3">
    <source>
        <dbReference type="Proteomes" id="UP001501436"/>
    </source>
</evidence>
<dbReference type="RefSeq" id="WP_345330918.1">
    <property type="nucleotide sequence ID" value="NZ_BAABJI010000002.1"/>
</dbReference>
<dbReference type="InterPro" id="IPR027829">
    <property type="entry name" value="DUF4625"/>
</dbReference>
<organism evidence="2 3">
    <name type="scientific">Mucilaginibacter defluvii</name>
    <dbReference type="NCBI Taxonomy" id="1196019"/>
    <lineage>
        <taxon>Bacteria</taxon>
        <taxon>Pseudomonadati</taxon>
        <taxon>Bacteroidota</taxon>
        <taxon>Sphingobacteriia</taxon>
        <taxon>Sphingobacteriales</taxon>
        <taxon>Sphingobacteriaceae</taxon>
        <taxon>Mucilaginibacter</taxon>
    </lineage>
</organism>
<dbReference type="Proteomes" id="UP001501436">
    <property type="component" value="Unassembled WGS sequence"/>
</dbReference>